<dbReference type="AlphaFoldDB" id="A0A653SRT2"/>
<feature type="domain" description="Radical SAM core" evidence="6">
    <location>
        <begin position="46"/>
        <end position="282"/>
    </location>
</feature>
<dbReference type="InterPro" id="IPR007197">
    <property type="entry name" value="rSAM"/>
</dbReference>
<dbReference type="PROSITE" id="PS51918">
    <property type="entry name" value="RADICAL_SAM"/>
    <property type="match status" value="1"/>
</dbReference>
<dbReference type="Proteomes" id="UP000433089">
    <property type="component" value="Unassembled WGS sequence"/>
</dbReference>
<evidence type="ECO:0000313" key="8">
    <source>
        <dbReference type="Proteomes" id="UP000433089"/>
    </source>
</evidence>
<sequence>MRELSNMKNYYEEHPPLWNFLYPFFGQSSQEGAQSRVTEFIQKERTFQKGKNALYLHIPFCDTICSFCPFIKSTKYEPMIGKYIDALINEMRILSQSTNIQKMTFDVVFVGGGTPSIMPPELIYRLSTAIKENFTLSPDYEWTFECEAKTATPERVAAMSEGGANRGSFGVQTLNEHYRKMFNLTASFDQISQTVDLMKRHFQSYNIDLLYQLPGQTKEEMIEDINGVMALGSTSIDTYPLEYIACSKGWLSKINKGKVPMPPNPKEKFEFSDTLYRHLKTKGWHQNYVYTFMAPEHQNKRFQYGEVIYGGYEDQYIGLGTGAISYMQGMIWANEANTQKYIENLTNQELPIVKSREYHAFDRRLVFFPKTMKIEKAHLNQMPKREEIYRKLELLMLRGIVEEAEQYFVIKEEAKPWYPAILVDLIPEKERANYDQAVEFMQKELGWYETTEVLL</sequence>
<dbReference type="Gene3D" id="3.20.20.70">
    <property type="entry name" value="Aldolase class I"/>
    <property type="match status" value="1"/>
</dbReference>
<keyword evidence="3" id="KW-0479">Metal-binding</keyword>
<organism evidence="7 8">
    <name type="scientific">Bacillus altitudinis</name>
    <dbReference type="NCBI Taxonomy" id="293387"/>
    <lineage>
        <taxon>Bacteria</taxon>
        <taxon>Bacillati</taxon>
        <taxon>Bacillota</taxon>
        <taxon>Bacilli</taxon>
        <taxon>Bacillales</taxon>
        <taxon>Bacillaceae</taxon>
        <taxon>Bacillus</taxon>
    </lineage>
</organism>
<dbReference type="CDD" id="cd01335">
    <property type="entry name" value="Radical_SAM"/>
    <property type="match status" value="1"/>
</dbReference>
<proteinExistence type="predicted"/>
<protein>
    <recommendedName>
        <fullName evidence="1">Heme chaperone HemW</fullName>
    </recommendedName>
</protein>
<dbReference type="EMBL" id="CABWLH010000009">
    <property type="protein sequence ID" value="VXB70852.1"/>
    <property type="molecule type" value="Genomic_DNA"/>
</dbReference>
<evidence type="ECO:0000256" key="3">
    <source>
        <dbReference type="ARBA" id="ARBA00022723"/>
    </source>
</evidence>
<dbReference type="GO" id="GO:0006779">
    <property type="term" value="P:porphyrin-containing compound biosynthetic process"/>
    <property type="evidence" value="ECO:0007669"/>
    <property type="project" value="TreeGrafter"/>
</dbReference>
<dbReference type="SFLD" id="SFLDS00029">
    <property type="entry name" value="Radical_SAM"/>
    <property type="match status" value="1"/>
</dbReference>
<evidence type="ECO:0000256" key="5">
    <source>
        <dbReference type="ARBA" id="ARBA00023014"/>
    </source>
</evidence>
<keyword evidence="5" id="KW-0411">Iron-sulfur</keyword>
<dbReference type="GO" id="GO:0051539">
    <property type="term" value="F:4 iron, 4 sulfur cluster binding"/>
    <property type="evidence" value="ECO:0007669"/>
    <property type="project" value="TreeGrafter"/>
</dbReference>
<evidence type="ECO:0000256" key="1">
    <source>
        <dbReference type="ARBA" id="ARBA00017228"/>
    </source>
</evidence>
<dbReference type="InterPro" id="IPR013785">
    <property type="entry name" value="Aldolase_TIM"/>
</dbReference>
<dbReference type="GO" id="GO:0003824">
    <property type="term" value="F:catalytic activity"/>
    <property type="evidence" value="ECO:0007669"/>
    <property type="project" value="InterPro"/>
</dbReference>
<dbReference type="PANTHER" id="PTHR13932:SF5">
    <property type="entry name" value="RADICAL S-ADENOSYL METHIONINE DOMAIN-CONTAINING PROTEIN 1, MITOCHONDRIAL"/>
    <property type="match status" value="1"/>
</dbReference>
<dbReference type="PANTHER" id="PTHR13932">
    <property type="entry name" value="COPROPORPHYRINIGEN III OXIDASE"/>
    <property type="match status" value="1"/>
</dbReference>
<accession>A0A653SRT2</accession>
<name>A0A653SRT2_BACAB</name>
<evidence type="ECO:0000256" key="4">
    <source>
        <dbReference type="ARBA" id="ARBA00023004"/>
    </source>
</evidence>
<dbReference type="InterPro" id="IPR058240">
    <property type="entry name" value="rSAM_sf"/>
</dbReference>
<dbReference type="Pfam" id="PF04055">
    <property type="entry name" value="Radical_SAM"/>
    <property type="match status" value="1"/>
</dbReference>
<keyword evidence="4" id="KW-0408">Iron</keyword>
<dbReference type="InterPro" id="IPR006638">
    <property type="entry name" value="Elp3/MiaA/NifB-like_rSAM"/>
</dbReference>
<evidence type="ECO:0000259" key="6">
    <source>
        <dbReference type="PROSITE" id="PS51918"/>
    </source>
</evidence>
<evidence type="ECO:0000256" key="2">
    <source>
        <dbReference type="ARBA" id="ARBA00022691"/>
    </source>
</evidence>
<dbReference type="SMART" id="SM00729">
    <property type="entry name" value="Elp3"/>
    <property type="match status" value="1"/>
</dbReference>
<keyword evidence="2" id="KW-0949">S-adenosyl-L-methionine</keyword>
<gene>
    <name evidence="7" type="ORF">BACI348_41362</name>
</gene>
<dbReference type="GO" id="GO:0005737">
    <property type="term" value="C:cytoplasm"/>
    <property type="evidence" value="ECO:0007669"/>
    <property type="project" value="TreeGrafter"/>
</dbReference>
<dbReference type="SFLD" id="SFLDG01065">
    <property type="entry name" value="anaerobic_coproporphyrinogen-I"/>
    <property type="match status" value="1"/>
</dbReference>
<dbReference type="InterPro" id="IPR034505">
    <property type="entry name" value="Coproporphyrinogen-III_oxidase"/>
</dbReference>
<dbReference type="GO" id="GO:0046872">
    <property type="term" value="F:metal ion binding"/>
    <property type="evidence" value="ECO:0007669"/>
    <property type="project" value="UniProtKB-KW"/>
</dbReference>
<evidence type="ECO:0000313" key="7">
    <source>
        <dbReference type="EMBL" id="VXB70852.1"/>
    </source>
</evidence>
<dbReference type="SFLD" id="SFLDG01082">
    <property type="entry name" value="B12-binding_domain_containing"/>
    <property type="match status" value="1"/>
</dbReference>
<reference evidence="7 8" key="1">
    <citation type="submission" date="2019-10" db="EMBL/GenBank/DDBJ databases">
        <authorList>
            <person name="Karimi E."/>
        </authorList>
    </citation>
    <scope>NUCLEOTIDE SEQUENCE [LARGE SCALE GENOMIC DNA]</scope>
    <source>
        <strain evidence="7">Bacillus sp. 348</strain>
    </source>
</reference>
<dbReference type="SUPFAM" id="SSF102114">
    <property type="entry name" value="Radical SAM enzymes"/>
    <property type="match status" value="1"/>
</dbReference>